<gene>
    <name evidence="3" type="ORF">X929_03830</name>
</gene>
<organism evidence="3 4">
    <name type="scientific">Petrotoga olearia DSM 13574</name>
    <dbReference type="NCBI Taxonomy" id="1122955"/>
    <lineage>
        <taxon>Bacteria</taxon>
        <taxon>Thermotogati</taxon>
        <taxon>Thermotogota</taxon>
        <taxon>Thermotogae</taxon>
        <taxon>Petrotogales</taxon>
        <taxon>Petrotogaceae</taxon>
        <taxon>Petrotoga</taxon>
    </lineage>
</organism>
<evidence type="ECO:0000256" key="2">
    <source>
        <dbReference type="SAM" id="Phobius"/>
    </source>
</evidence>
<comment type="caution">
    <text evidence="3">The sequence shown here is derived from an EMBL/GenBank/DDBJ whole genome shotgun (WGS) entry which is preliminary data.</text>
</comment>
<evidence type="ECO:0000256" key="1">
    <source>
        <dbReference type="SAM" id="Coils"/>
    </source>
</evidence>
<feature type="coiled-coil region" evidence="1">
    <location>
        <begin position="57"/>
        <end position="84"/>
    </location>
</feature>
<evidence type="ECO:0000313" key="4">
    <source>
        <dbReference type="Proteomes" id="UP000236434"/>
    </source>
</evidence>
<sequence>MSTIPFIELDRKKSKKRQFLDRKKPNISFILRLLLLIVVIFILGFVSFQIYRQIDLYYSLKEQYNEIEKRKKELNEEILKRNQILLDIKNRLAEKGVIINGEEFQQIDLYNFP</sequence>
<keyword evidence="2" id="KW-1133">Transmembrane helix</keyword>
<dbReference type="AlphaFoldDB" id="A0A2K1P2B1"/>
<keyword evidence="1" id="KW-0175">Coiled coil</keyword>
<evidence type="ECO:0000313" key="3">
    <source>
        <dbReference type="EMBL" id="PNR96933.1"/>
    </source>
</evidence>
<keyword evidence="2" id="KW-0472">Membrane</keyword>
<keyword evidence="2" id="KW-0812">Transmembrane</keyword>
<reference evidence="3 4" key="1">
    <citation type="submission" date="2013-12" db="EMBL/GenBank/DDBJ databases">
        <title>Comparative genomics of Petrotoga isolates.</title>
        <authorList>
            <person name="Nesbo C.L."/>
            <person name="Charchuk R."/>
            <person name="Chow K."/>
        </authorList>
    </citation>
    <scope>NUCLEOTIDE SEQUENCE [LARGE SCALE GENOMIC DNA]</scope>
    <source>
        <strain evidence="3 4">DSM 13574</strain>
    </source>
</reference>
<dbReference type="EMBL" id="AZRL01000008">
    <property type="protein sequence ID" value="PNR96933.1"/>
    <property type="molecule type" value="Genomic_DNA"/>
</dbReference>
<dbReference type="Proteomes" id="UP000236434">
    <property type="component" value="Unassembled WGS sequence"/>
</dbReference>
<name>A0A2K1P2B1_9BACT</name>
<proteinExistence type="predicted"/>
<protein>
    <submittedName>
        <fullName evidence="3">Uncharacterized protein</fullName>
    </submittedName>
</protein>
<accession>A0A2K1P2B1</accession>
<dbReference type="OrthoDB" id="49165at2"/>
<feature type="transmembrane region" description="Helical" evidence="2">
    <location>
        <begin position="29"/>
        <end position="51"/>
    </location>
</feature>